<dbReference type="KEGG" id="bvv:BHK69_24190"/>
<dbReference type="PROSITE" id="PS50928">
    <property type="entry name" value="ABC_TM1"/>
    <property type="match status" value="1"/>
</dbReference>
<feature type="transmembrane region" description="Helical" evidence="9">
    <location>
        <begin position="63"/>
        <end position="83"/>
    </location>
</feature>
<evidence type="ECO:0000256" key="7">
    <source>
        <dbReference type="ARBA" id="ARBA00023136"/>
    </source>
</evidence>
<keyword evidence="6 9" id="KW-1133">Transmembrane helix</keyword>
<dbReference type="Proteomes" id="UP000094969">
    <property type="component" value="Chromosome"/>
</dbReference>
<feature type="transmembrane region" description="Helical" evidence="9">
    <location>
        <begin position="95"/>
        <end position="114"/>
    </location>
</feature>
<feature type="transmembrane region" description="Helical" evidence="9">
    <location>
        <begin position="160"/>
        <end position="181"/>
    </location>
</feature>
<evidence type="ECO:0000259" key="10">
    <source>
        <dbReference type="PROSITE" id="PS50928"/>
    </source>
</evidence>
<keyword evidence="7 9" id="KW-0472">Membrane</keyword>
<dbReference type="InterPro" id="IPR035906">
    <property type="entry name" value="MetI-like_sf"/>
</dbReference>
<dbReference type="OrthoDB" id="9796361at2"/>
<keyword evidence="12" id="KW-1185">Reference proteome</keyword>
<evidence type="ECO:0000256" key="2">
    <source>
        <dbReference type="ARBA" id="ARBA00009306"/>
    </source>
</evidence>
<protein>
    <submittedName>
        <fullName evidence="11">ABC transporter permease</fullName>
    </submittedName>
</protein>
<evidence type="ECO:0000256" key="6">
    <source>
        <dbReference type="ARBA" id="ARBA00022989"/>
    </source>
</evidence>
<evidence type="ECO:0000256" key="8">
    <source>
        <dbReference type="ARBA" id="ARBA00056719"/>
    </source>
</evidence>
<comment type="subcellular location">
    <subcellularLocation>
        <location evidence="1 9">Cell membrane</location>
        <topology evidence="1 9">Multi-pass membrane protein</topology>
    </subcellularLocation>
</comment>
<dbReference type="PANTHER" id="PTHR30151:SF25">
    <property type="entry name" value="TAURINE TRANSPORT SYSTEM PERMEASE PROTEIN TAUC"/>
    <property type="match status" value="1"/>
</dbReference>
<dbReference type="Gene3D" id="1.10.3720.10">
    <property type="entry name" value="MetI-like"/>
    <property type="match status" value="1"/>
</dbReference>
<dbReference type="GO" id="GO:0010438">
    <property type="term" value="P:cellular response to sulfur starvation"/>
    <property type="evidence" value="ECO:0007669"/>
    <property type="project" value="TreeGrafter"/>
</dbReference>
<dbReference type="GO" id="GO:0005886">
    <property type="term" value="C:plasma membrane"/>
    <property type="evidence" value="ECO:0007669"/>
    <property type="project" value="UniProtKB-SubCell"/>
</dbReference>
<comment type="similarity">
    <text evidence="2 9">Belongs to the binding-protein-dependent transport system permease family.</text>
</comment>
<gene>
    <name evidence="11" type="ORF">BHK69_24190</name>
</gene>
<keyword evidence="5 9" id="KW-0812">Transmembrane</keyword>
<keyword evidence="3 9" id="KW-0813">Transport</keyword>
<keyword evidence="4" id="KW-1003">Cell membrane</keyword>
<dbReference type="SUPFAM" id="SSF161098">
    <property type="entry name" value="MetI-like"/>
    <property type="match status" value="1"/>
</dbReference>
<sequence length="254" mass="26890">MPAFSGFLVFGVLGLAWFVTSATGFVSPFLLPGPFTVAQAGWQLIQDGSLAKHAAISLQRVGLGYGLSVILALPLALLFGLLPRLRSFCEPALEFLRQIPPLALLPLLILWLGIGEVQKVGVIVLSCFFPIFLGALGGIAQADPKLIEVGRICGLSRREILTRIVLPASLPALVVGLRIALGYSWRALVGAELIASSAGLGYLIIDAQNMARTDIVLVGVLVIGVLGLVADALARAALRRSAPWLRSQLELGRV</sequence>
<dbReference type="STRING" id="1526658.BHK69_24190"/>
<dbReference type="Pfam" id="PF00528">
    <property type="entry name" value="BPD_transp_1"/>
    <property type="match status" value="1"/>
</dbReference>
<evidence type="ECO:0000256" key="1">
    <source>
        <dbReference type="ARBA" id="ARBA00004651"/>
    </source>
</evidence>
<dbReference type="PANTHER" id="PTHR30151">
    <property type="entry name" value="ALKANE SULFONATE ABC TRANSPORTER-RELATED, MEMBRANE SUBUNIT"/>
    <property type="match status" value="1"/>
</dbReference>
<organism evidence="11 12">
    <name type="scientific">Bosea vaviloviae</name>
    <dbReference type="NCBI Taxonomy" id="1526658"/>
    <lineage>
        <taxon>Bacteria</taxon>
        <taxon>Pseudomonadati</taxon>
        <taxon>Pseudomonadota</taxon>
        <taxon>Alphaproteobacteria</taxon>
        <taxon>Hyphomicrobiales</taxon>
        <taxon>Boseaceae</taxon>
        <taxon>Bosea</taxon>
    </lineage>
</organism>
<evidence type="ECO:0000256" key="9">
    <source>
        <dbReference type="RuleBase" id="RU363032"/>
    </source>
</evidence>
<dbReference type="AlphaFoldDB" id="A0A1D7U6X6"/>
<dbReference type="CDD" id="cd06261">
    <property type="entry name" value="TM_PBP2"/>
    <property type="match status" value="1"/>
</dbReference>
<feature type="transmembrane region" description="Helical" evidence="9">
    <location>
        <begin position="187"/>
        <end position="205"/>
    </location>
</feature>
<comment type="function">
    <text evidence="8">Probably part of an ABC transporter complex. Probably responsible for the translocation of the substrate across the membrane.</text>
</comment>
<dbReference type="GO" id="GO:0042918">
    <property type="term" value="P:alkanesulfonate transmembrane transport"/>
    <property type="evidence" value="ECO:0007669"/>
    <property type="project" value="UniProtKB-ARBA"/>
</dbReference>
<proteinExistence type="inferred from homology"/>
<feature type="transmembrane region" description="Helical" evidence="9">
    <location>
        <begin position="120"/>
        <end position="139"/>
    </location>
</feature>
<feature type="transmembrane region" description="Helical" evidence="9">
    <location>
        <begin position="217"/>
        <end position="238"/>
    </location>
</feature>
<reference evidence="11 12" key="1">
    <citation type="journal article" date="2015" name="Antonie Van Leeuwenhoek">
        <title>Bosea vaviloviae sp. nov., a new species of slow-growing rhizobia isolated from nodules of the relict species Vavilovia formosa (Stev.) Fed.</title>
        <authorList>
            <person name="Safronova V.I."/>
            <person name="Kuznetsova I.G."/>
            <person name="Sazanova A.L."/>
            <person name="Kimeklis A.K."/>
            <person name="Belimov A.A."/>
            <person name="Andronov E.E."/>
            <person name="Pinaev A.G."/>
            <person name="Chizhevskaya E.P."/>
            <person name="Pukhaev A.R."/>
            <person name="Popov K.P."/>
            <person name="Willems A."/>
            <person name="Tikhonovich I.A."/>
        </authorList>
    </citation>
    <scope>NUCLEOTIDE SEQUENCE [LARGE SCALE GENOMIC DNA]</scope>
    <source>
        <strain evidence="11 12">Vaf18</strain>
    </source>
</reference>
<feature type="domain" description="ABC transmembrane type-1" evidence="10">
    <location>
        <begin position="54"/>
        <end position="234"/>
    </location>
</feature>
<evidence type="ECO:0000256" key="4">
    <source>
        <dbReference type="ARBA" id="ARBA00022475"/>
    </source>
</evidence>
<evidence type="ECO:0000313" key="12">
    <source>
        <dbReference type="Proteomes" id="UP000094969"/>
    </source>
</evidence>
<name>A0A1D7U6X6_9HYPH</name>
<dbReference type="FunFam" id="1.10.3720.10:FF:000003">
    <property type="entry name" value="Aliphatic sulfonate ABC transporter permease"/>
    <property type="match status" value="1"/>
</dbReference>
<dbReference type="EMBL" id="CP017147">
    <property type="protein sequence ID" value="AOO83129.1"/>
    <property type="molecule type" value="Genomic_DNA"/>
</dbReference>
<evidence type="ECO:0000313" key="11">
    <source>
        <dbReference type="EMBL" id="AOO83129.1"/>
    </source>
</evidence>
<evidence type="ECO:0000256" key="5">
    <source>
        <dbReference type="ARBA" id="ARBA00022692"/>
    </source>
</evidence>
<accession>A0A1D7U6X6</accession>
<evidence type="ECO:0000256" key="3">
    <source>
        <dbReference type="ARBA" id="ARBA00022448"/>
    </source>
</evidence>
<dbReference type="InterPro" id="IPR000515">
    <property type="entry name" value="MetI-like"/>
</dbReference>